<dbReference type="GO" id="GO:0016020">
    <property type="term" value="C:membrane"/>
    <property type="evidence" value="ECO:0007669"/>
    <property type="project" value="UniProtKB-SubCell"/>
</dbReference>
<dbReference type="InterPro" id="IPR026686">
    <property type="entry name" value="UPF0708"/>
</dbReference>
<keyword evidence="4 7" id="KW-0812">Transmembrane</keyword>
<protein>
    <recommendedName>
        <fullName evidence="3">Small integral membrane protein 8</fullName>
    </recommendedName>
</protein>
<gene>
    <name evidence="8" type="ORF">SNE40_017665</name>
</gene>
<keyword evidence="9" id="KW-1185">Reference proteome</keyword>
<proteinExistence type="inferred from homology"/>
<dbReference type="PANTHER" id="PTHR14274:SF1">
    <property type="entry name" value="SMALL INTEGRAL MEMBRANE PROTEIN 8"/>
    <property type="match status" value="1"/>
</dbReference>
<dbReference type="AlphaFoldDB" id="A0AAN8PQA1"/>
<evidence type="ECO:0000256" key="2">
    <source>
        <dbReference type="ARBA" id="ARBA00009328"/>
    </source>
</evidence>
<dbReference type="Proteomes" id="UP001347796">
    <property type="component" value="Unassembled WGS sequence"/>
</dbReference>
<evidence type="ECO:0000313" key="9">
    <source>
        <dbReference type="Proteomes" id="UP001347796"/>
    </source>
</evidence>
<comment type="caution">
    <text evidence="8">The sequence shown here is derived from an EMBL/GenBank/DDBJ whole genome shotgun (WGS) entry which is preliminary data.</text>
</comment>
<evidence type="ECO:0000256" key="4">
    <source>
        <dbReference type="ARBA" id="ARBA00022692"/>
    </source>
</evidence>
<reference evidence="8 9" key="1">
    <citation type="submission" date="2024-01" db="EMBL/GenBank/DDBJ databases">
        <title>The genome of the rayed Mediterranean limpet Patella caerulea (Linnaeus, 1758).</title>
        <authorList>
            <person name="Anh-Thu Weber A."/>
            <person name="Halstead-Nussloch G."/>
        </authorList>
    </citation>
    <scope>NUCLEOTIDE SEQUENCE [LARGE SCALE GENOMIC DNA]</scope>
    <source>
        <strain evidence="8">AATW-2023a</strain>
        <tissue evidence="8">Whole specimen</tissue>
    </source>
</reference>
<keyword evidence="6 7" id="KW-0472">Membrane</keyword>
<keyword evidence="5 7" id="KW-1133">Transmembrane helix</keyword>
<dbReference type="EMBL" id="JAZGQO010000011">
    <property type="protein sequence ID" value="KAK6174375.1"/>
    <property type="molecule type" value="Genomic_DNA"/>
</dbReference>
<evidence type="ECO:0000313" key="8">
    <source>
        <dbReference type="EMBL" id="KAK6174375.1"/>
    </source>
</evidence>
<evidence type="ECO:0000256" key="7">
    <source>
        <dbReference type="SAM" id="Phobius"/>
    </source>
</evidence>
<dbReference type="PANTHER" id="PTHR14274">
    <property type="entry name" value="SMALL INTEGRAL MEMBRANE PROTEIN 8"/>
    <property type="match status" value="1"/>
</dbReference>
<evidence type="ECO:0000256" key="1">
    <source>
        <dbReference type="ARBA" id="ARBA00004167"/>
    </source>
</evidence>
<evidence type="ECO:0000256" key="5">
    <source>
        <dbReference type="ARBA" id="ARBA00022989"/>
    </source>
</evidence>
<sequence>MSDKTSKDEAKPRKLGLFEIRDSGFGKAKSTSVFRAVNFELYAKPNKFVMTVGLTAFLGCVGYMIYMNVTDDKKSNHYNTINLDGSITARAKTSRWD</sequence>
<comment type="subcellular location">
    <subcellularLocation>
        <location evidence="1">Membrane</location>
        <topology evidence="1">Single-pass membrane protein</topology>
    </subcellularLocation>
</comment>
<accession>A0AAN8PQA1</accession>
<dbReference type="Pfam" id="PF14937">
    <property type="entry name" value="DUF4500"/>
    <property type="match status" value="1"/>
</dbReference>
<feature type="transmembrane region" description="Helical" evidence="7">
    <location>
        <begin position="48"/>
        <end position="66"/>
    </location>
</feature>
<evidence type="ECO:0000256" key="6">
    <source>
        <dbReference type="ARBA" id="ARBA00023136"/>
    </source>
</evidence>
<comment type="similarity">
    <text evidence="2">Belongs to the SMIM8 family.</text>
</comment>
<organism evidence="8 9">
    <name type="scientific">Patella caerulea</name>
    <name type="common">Rayed Mediterranean limpet</name>
    <dbReference type="NCBI Taxonomy" id="87958"/>
    <lineage>
        <taxon>Eukaryota</taxon>
        <taxon>Metazoa</taxon>
        <taxon>Spiralia</taxon>
        <taxon>Lophotrochozoa</taxon>
        <taxon>Mollusca</taxon>
        <taxon>Gastropoda</taxon>
        <taxon>Patellogastropoda</taxon>
        <taxon>Patelloidea</taxon>
        <taxon>Patellidae</taxon>
        <taxon>Patella</taxon>
    </lineage>
</organism>
<evidence type="ECO:0000256" key="3">
    <source>
        <dbReference type="ARBA" id="ARBA00014451"/>
    </source>
</evidence>
<name>A0AAN8PQA1_PATCE</name>